<dbReference type="KEGG" id="clup:CLUP02_12283"/>
<dbReference type="EMBL" id="CP019478">
    <property type="protein sequence ID" value="UQC86781.1"/>
    <property type="molecule type" value="Genomic_DNA"/>
</dbReference>
<feature type="compositionally biased region" description="Polar residues" evidence="1">
    <location>
        <begin position="181"/>
        <end position="190"/>
    </location>
</feature>
<sequence>MRFGRRHTSGSKRTTHTQIIVEMELVKPKTYVPPIPPPALSLLLLSLSHSRFPIGSNHSPRFPLDGDLIAMQATTCLCHEPHRSKLTCSIVGGNDKETRSIDTTVPIGKRKEGKIPSSQVGVCFSPIVLPFSRRNTKLVSLRFVELKNPPFSQSHRTLRNANTLPENRQLREETPGRNLDTEQCSRTSRTAAGPEDVSIDRKTFHISRGSRVCGPESCVTVSGVFVLVCRISRLRANGRLDKYSSQGMRKYPRNDNSYNKPSTVSKHSHLYLEMDRLVIGIKWRCYQNSEDIARYKTRQTPQQSLTGRYSLTLTWRHNQLGHPSVCISPAPVDSSTGTSGHFSGPQVIFPSLSEHVDSQLRAGSVAFSLSTDDLPGRVEPRFPSRTARGRPETLCGIEAVKLDKGAAGQVREILISIASSQMMEPLRPVSPGYSPLPPSTAQEMVG</sequence>
<organism evidence="2 3">
    <name type="scientific">Colletotrichum lupini</name>
    <dbReference type="NCBI Taxonomy" id="145971"/>
    <lineage>
        <taxon>Eukaryota</taxon>
        <taxon>Fungi</taxon>
        <taxon>Dikarya</taxon>
        <taxon>Ascomycota</taxon>
        <taxon>Pezizomycotina</taxon>
        <taxon>Sordariomycetes</taxon>
        <taxon>Hypocreomycetidae</taxon>
        <taxon>Glomerellales</taxon>
        <taxon>Glomerellaceae</taxon>
        <taxon>Colletotrichum</taxon>
        <taxon>Colletotrichum acutatum species complex</taxon>
    </lineage>
</organism>
<reference evidence="2" key="1">
    <citation type="journal article" date="2021" name="Mol. Plant Microbe Interact.">
        <title>Complete Genome Sequence of the Plant-Pathogenic Fungus Colletotrichum lupini.</title>
        <authorList>
            <person name="Baroncelli R."/>
            <person name="Pensec F."/>
            <person name="Da Lio D."/>
            <person name="Boufleur T."/>
            <person name="Vicente I."/>
            <person name="Sarrocco S."/>
            <person name="Picot A."/>
            <person name="Baraldi E."/>
            <person name="Sukno S."/>
            <person name="Thon M."/>
            <person name="Le Floch G."/>
        </authorList>
    </citation>
    <scope>NUCLEOTIDE SEQUENCE</scope>
    <source>
        <strain evidence="2">IMI 504893</strain>
    </source>
</reference>
<evidence type="ECO:0000313" key="3">
    <source>
        <dbReference type="Proteomes" id="UP000830671"/>
    </source>
</evidence>
<name>A0A9Q8WKM6_9PEZI</name>
<gene>
    <name evidence="2" type="ORF">CLUP02_12283</name>
</gene>
<accession>A0A9Q8WKM6</accession>
<feature type="region of interest" description="Disordered" evidence="1">
    <location>
        <begin position="166"/>
        <end position="195"/>
    </location>
</feature>
<protein>
    <submittedName>
        <fullName evidence="2">Uncharacterized protein</fullName>
    </submittedName>
</protein>
<dbReference type="Proteomes" id="UP000830671">
    <property type="component" value="Chromosome 6"/>
</dbReference>
<dbReference type="GeneID" id="73346257"/>
<dbReference type="RefSeq" id="XP_049148392.1">
    <property type="nucleotide sequence ID" value="XM_049291247.1"/>
</dbReference>
<keyword evidence="3" id="KW-1185">Reference proteome</keyword>
<proteinExistence type="predicted"/>
<evidence type="ECO:0000256" key="1">
    <source>
        <dbReference type="SAM" id="MobiDB-lite"/>
    </source>
</evidence>
<dbReference type="AlphaFoldDB" id="A0A9Q8WKM6"/>
<evidence type="ECO:0000313" key="2">
    <source>
        <dbReference type="EMBL" id="UQC86781.1"/>
    </source>
</evidence>